<keyword evidence="3" id="KW-1185">Reference proteome</keyword>
<dbReference type="PANTHER" id="PTHR23024:SF635">
    <property type="entry name" value="OS07G0162700 PROTEIN"/>
    <property type="match status" value="1"/>
</dbReference>
<accession>A0A8T2TGP9</accession>
<dbReference type="InterPro" id="IPR013094">
    <property type="entry name" value="AB_hydrolase_3"/>
</dbReference>
<dbReference type="PANTHER" id="PTHR23024">
    <property type="entry name" value="ARYLACETAMIDE DEACETYLASE"/>
    <property type="match status" value="1"/>
</dbReference>
<dbReference type="SUPFAM" id="SSF53474">
    <property type="entry name" value="alpha/beta-Hydrolases"/>
    <property type="match status" value="1"/>
</dbReference>
<gene>
    <name evidence="2" type="ORF">KP509_14G079500</name>
</gene>
<dbReference type="EMBL" id="CM035419">
    <property type="protein sequence ID" value="KAH7416188.1"/>
    <property type="molecule type" value="Genomic_DNA"/>
</dbReference>
<evidence type="ECO:0000313" key="2">
    <source>
        <dbReference type="EMBL" id="KAH7416188.1"/>
    </source>
</evidence>
<sequence length="353" mass="39100">MAENTVSRPRVLREVPGFIVLYEDGSTERSPLPTVPVSADFVDGVATKDVIINPRTGTWARIFLPQSVVGRGPTSSRTPLVLHFHSGGMCLGSPASVNTHRFCSRMASASSSIWISVYYRLAPEHRLPVQYQDCFESLCWLRAQFTSTEDPQDMPQISVPGQKPWEVKKVDFLSAEREPWVVHHGDATRVFCTGESAGATILHFMALEIVKRNCSPLNIKGLMYVDLGVLTDPLPEMTPSTDPAVTTKMMETFVALCLPVGAKLGDSVLDCLHPNSTGLFKLPWPPVLMLTAGRDLLRESGMRYFNSLKEAHKDVDIHDSAGKGHCFNLSEVDSEAAKLREKTMIQFMNKHCL</sequence>
<dbReference type="OMA" id="PVQYQDC"/>
<dbReference type="InterPro" id="IPR029058">
    <property type="entry name" value="AB_hydrolase_fold"/>
</dbReference>
<feature type="domain" description="Alpha/beta hydrolase fold-3" evidence="1">
    <location>
        <begin position="81"/>
        <end position="327"/>
    </location>
</feature>
<organism evidence="2 3">
    <name type="scientific">Ceratopteris richardii</name>
    <name type="common">Triangle waterfern</name>
    <dbReference type="NCBI Taxonomy" id="49495"/>
    <lineage>
        <taxon>Eukaryota</taxon>
        <taxon>Viridiplantae</taxon>
        <taxon>Streptophyta</taxon>
        <taxon>Embryophyta</taxon>
        <taxon>Tracheophyta</taxon>
        <taxon>Polypodiopsida</taxon>
        <taxon>Polypodiidae</taxon>
        <taxon>Polypodiales</taxon>
        <taxon>Pteridineae</taxon>
        <taxon>Pteridaceae</taxon>
        <taxon>Parkerioideae</taxon>
        <taxon>Ceratopteris</taxon>
    </lineage>
</organism>
<dbReference type="Proteomes" id="UP000825935">
    <property type="component" value="Chromosome 14"/>
</dbReference>
<dbReference type="GO" id="GO:0016787">
    <property type="term" value="F:hydrolase activity"/>
    <property type="evidence" value="ECO:0007669"/>
    <property type="project" value="InterPro"/>
</dbReference>
<dbReference type="Gene3D" id="3.40.50.1820">
    <property type="entry name" value="alpha/beta hydrolase"/>
    <property type="match status" value="1"/>
</dbReference>
<evidence type="ECO:0000313" key="3">
    <source>
        <dbReference type="Proteomes" id="UP000825935"/>
    </source>
</evidence>
<evidence type="ECO:0000259" key="1">
    <source>
        <dbReference type="Pfam" id="PF07859"/>
    </source>
</evidence>
<dbReference type="OrthoDB" id="408631at2759"/>
<dbReference type="Pfam" id="PF07859">
    <property type="entry name" value="Abhydrolase_3"/>
    <property type="match status" value="1"/>
</dbReference>
<name>A0A8T2TGP9_CERRI</name>
<reference evidence="2" key="1">
    <citation type="submission" date="2021-08" db="EMBL/GenBank/DDBJ databases">
        <title>WGS assembly of Ceratopteris richardii.</title>
        <authorList>
            <person name="Marchant D.B."/>
            <person name="Chen G."/>
            <person name="Jenkins J."/>
            <person name="Shu S."/>
            <person name="Leebens-Mack J."/>
            <person name="Grimwood J."/>
            <person name="Schmutz J."/>
            <person name="Soltis P."/>
            <person name="Soltis D."/>
            <person name="Chen Z.-H."/>
        </authorList>
    </citation>
    <scope>NUCLEOTIDE SEQUENCE</scope>
    <source>
        <strain evidence="2">Whitten #5841</strain>
        <tissue evidence="2">Leaf</tissue>
    </source>
</reference>
<proteinExistence type="predicted"/>
<protein>
    <recommendedName>
        <fullName evidence="1">Alpha/beta hydrolase fold-3 domain-containing protein</fullName>
    </recommendedName>
</protein>
<dbReference type="InterPro" id="IPR050466">
    <property type="entry name" value="Carboxylest/Gibb_receptor"/>
</dbReference>
<comment type="caution">
    <text evidence="2">The sequence shown here is derived from an EMBL/GenBank/DDBJ whole genome shotgun (WGS) entry which is preliminary data.</text>
</comment>
<dbReference type="AlphaFoldDB" id="A0A8T2TGP9"/>